<name>A0A0H1B7J2_9EURO</name>
<sequence>MNTPLKAAFKVVEIRNSVDKVTRLPGQARLNIRNTPTRRLNFRWATQITQIPQRSDSGNTKEAGPAALSKVQHSMAFRDISIHRMEFDARKELILTVGAAQQSVPDN</sequence>
<dbReference type="AlphaFoldDB" id="A0A0H1B7J2"/>
<protein>
    <submittedName>
        <fullName evidence="1">Uncharacterized protein</fullName>
    </submittedName>
</protein>
<comment type="caution">
    <text evidence="1">The sequence shown here is derived from an EMBL/GenBank/DDBJ whole genome shotgun (WGS) entry which is preliminary data.</text>
</comment>
<dbReference type="Proteomes" id="UP000053573">
    <property type="component" value="Unassembled WGS sequence"/>
</dbReference>
<evidence type="ECO:0000313" key="1">
    <source>
        <dbReference type="EMBL" id="KLJ06957.1"/>
    </source>
</evidence>
<reference evidence="2" key="1">
    <citation type="journal article" date="2015" name="PLoS Genet.">
        <title>The dynamic genome and transcriptome of the human fungal pathogen Blastomyces and close relative Emmonsia.</title>
        <authorList>
            <person name="Munoz J.F."/>
            <person name="Gauthier G.M."/>
            <person name="Desjardins C.A."/>
            <person name="Gallo J.E."/>
            <person name="Holder J."/>
            <person name="Sullivan T.D."/>
            <person name="Marty A.J."/>
            <person name="Carmen J.C."/>
            <person name="Chen Z."/>
            <person name="Ding L."/>
            <person name="Gujja S."/>
            <person name="Magrini V."/>
            <person name="Misas E."/>
            <person name="Mitreva M."/>
            <person name="Priest M."/>
            <person name="Saif S."/>
            <person name="Whiston E.A."/>
            <person name="Young S."/>
            <person name="Zeng Q."/>
            <person name="Goldman W.E."/>
            <person name="Mardis E.R."/>
            <person name="Taylor J.W."/>
            <person name="McEwen J.G."/>
            <person name="Clay O.K."/>
            <person name="Klein B.S."/>
            <person name="Cuomo C.A."/>
        </authorList>
    </citation>
    <scope>NUCLEOTIDE SEQUENCE [LARGE SCALE GENOMIC DNA]</scope>
    <source>
        <strain evidence="2">UAMH 139</strain>
    </source>
</reference>
<keyword evidence="2" id="KW-1185">Reference proteome</keyword>
<dbReference type="EMBL" id="LDEV01002943">
    <property type="protein sequence ID" value="KLJ06957.1"/>
    <property type="molecule type" value="Genomic_DNA"/>
</dbReference>
<accession>A0A0H1B7J2</accession>
<organism evidence="1 2">
    <name type="scientific">Blastomyces silverae</name>
    <dbReference type="NCBI Taxonomy" id="2060906"/>
    <lineage>
        <taxon>Eukaryota</taxon>
        <taxon>Fungi</taxon>
        <taxon>Dikarya</taxon>
        <taxon>Ascomycota</taxon>
        <taxon>Pezizomycotina</taxon>
        <taxon>Eurotiomycetes</taxon>
        <taxon>Eurotiomycetidae</taxon>
        <taxon>Onygenales</taxon>
        <taxon>Ajellomycetaceae</taxon>
        <taxon>Blastomyces</taxon>
    </lineage>
</organism>
<evidence type="ECO:0000313" key="2">
    <source>
        <dbReference type="Proteomes" id="UP000053573"/>
    </source>
</evidence>
<gene>
    <name evidence="1" type="ORF">EMPG_17565</name>
</gene>
<proteinExistence type="predicted"/>